<dbReference type="CDD" id="cd00834">
    <property type="entry name" value="KAS_I_II"/>
    <property type="match status" value="1"/>
</dbReference>
<dbReference type="GO" id="GO:0004315">
    <property type="term" value="F:3-oxoacyl-[acyl-carrier-protein] synthase activity"/>
    <property type="evidence" value="ECO:0007669"/>
    <property type="project" value="UniProtKB-EC"/>
</dbReference>
<reference evidence="15 16" key="1">
    <citation type="submission" date="2016-12" db="EMBL/GenBank/DDBJ databases">
        <authorList>
            <person name="Song W.-J."/>
            <person name="Kurnit D.M."/>
        </authorList>
    </citation>
    <scope>NUCLEOTIDE SEQUENCE [LARGE SCALE GENOMIC DNA]</scope>
    <source>
        <strain evidence="15 16">DSM 11393</strain>
    </source>
</reference>
<evidence type="ECO:0000256" key="12">
    <source>
        <dbReference type="ARBA" id="ARBA00048506"/>
    </source>
</evidence>
<accession>A0A1M7STT9</accession>
<keyword evidence="7" id="KW-0012">Acyltransferase</keyword>
<dbReference type="Pfam" id="PF02801">
    <property type="entry name" value="Ketoacyl-synt_C"/>
    <property type="match status" value="1"/>
</dbReference>
<keyword evidence="5" id="KW-0963">Cytoplasm</keyword>
<dbReference type="OrthoDB" id="9808669at2"/>
<dbReference type="SUPFAM" id="SSF53901">
    <property type="entry name" value="Thiolase-like"/>
    <property type="match status" value="2"/>
</dbReference>
<comment type="subcellular location">
    <subcellularLocation>
        <location evidence="1">Cytoplasm</location>
    </subcellularLocation>
</comment>
<dbReference type="InterPro" id="IPR014031">
    <property type="entry name" value="Ketoacyl_synth_C"/>
</dbReference>
<keyword evidence="16" id="KW-1185">Reference proteome</keyword>
<dbReference type="RefSeq" id="WP_072696936.1">
    <property type="nucleotide sequence ID" value="NZ_FRDI01000004.1"/>
</dbReference>
<evidence type="ECO:0000256" key="6">
    <source>
        <dbReference type="ARBA" id="ARBA00022679"/>
    </source>
</evidence>
<dbReference type="InterPro" id="IPR014030">
    <property type="entry name" value="Ketoacyl_synth_N"/>
</dbReference>
<dbReference type="STRING" id="1121455.SAMN02745728_01263"/>
<protein>
    <recommendedName>
        <fullName evidence="8">3-oxoacyl-[acyl-carrier-protein] synthase 1</fullName>
        <ecNumber evidence="4">2.3.1.41</ecNumber>
    </recommendedName>
    <alternativeName>
        <fullName evidence="9">3-oxoacyl-[acyl-carrier-protein] synthase I</fullName>
    </alternativeName>
    <alternativeName>
        <fullName evidence="10">Beta-ketoacyl-ACP synthase I</fullName>
    </alternativeName>
</protein>
<comment type="catalytic activity">
    <reaction evidence="12">
        <text>a fatty acyl-[ACP] + malonyl-[ACP] + H(+) = a 3-oxoacyl-[ACP] + holo-[ACP] + CO2</text>
        <dbReference type="Rhea" id="RHEA:22836"/>
        <dbReference type="Rhea" id="RHEA-COMP:9623"/>
        <dbReference type="Rhea" id="RHEA-COMP:9685"/>
        <dbReference type="Rhea" id="RHEA-COMP:9916"/>
        <dbReference type="Rhea" id="RHEA-COMP:14125"/>
        <dbReference type="ChEBI" id="CHEBI:15378"/>
        <dbReference type="ChEBI" id="CHEBI:16526"/>
        <dbReference type="ChEBI" id="CHEBI:64479"/>
        <dbReference type="ChEBI" id="CHEBI:78449"/>
        <dbReference type="ChEBI" id="CHEBI:78776"/>
        <dbReference type="ChEBI" id="CHEBI:138651"/>
        <dbReference type="EC" id="2.3.1.41"/>
    </reaction>
    <physiologicalReaction direction="left-to-right" evidence="12">
        <dbReference type="Rhea" id="RHEA:22837"/>
    </physiologicalReaction>
</comment>
<dbReference type="Proteomes" id="UP000186469">
    <property type="component" value="Unassembled WGS sequence"/>
</dbReference>
<dbReference type="InterPro" id="IPR020841">
    <property type="entry name" value="PKS_Beta-ketoAc_synthase_dom"/>
</dbReference>
<dbReference type="InterPro" id="IPR000794">
    <property type="entry name" value="Beta-ketoacyl_synthase"/>
</dbReference>
<comment type="similarity">
    <text evidence="2 13">Belongs to the thiolase-like superfamily. Beta-ketoacyl-ACP synthases family.</text>
</comment>
<evidence type="ECO:0000256" key="4">
    <source>
        <dbReference type="ARBA" id="ARBA00013191"/>
    </source>
</evidence>
<feature type="domain" description="Ketosynthase family 3 (KS3)" evidence="14">
    <location>
        <begin position="2"/>
        <end position="405"/>
    </location>
</feature>
<evidence type="ECO:0000256" key="13">
    <source>
        <dbReference type="RuleBase" id="RU003694"/>
    </source>
</evidence>
<dbReference type="Pfam" id="PF00109">
    <property type="entry name" value="ketoacyl-synt"/>
    <property type="match status" value="1"/>
</dbReference>
<dbReference type="GO" id="GO:0006633">
    <property type="term" value="P:fatty acid biosynthetic process"/>
    <property type="evidence" value="ECO:0007669"/>
    <property type="project" value="TreeGrafter"/>
</dbReference>
<dbReference type="InterPro" id="IPR016039">
    <property type="entry name" value="Thiolase-like"/>
</dbReference>
<proteinExistence type="inferred from homology"/>
<evidence type="ECO:0000256" key="8">
    <source>
        <dbReference type="ARBA" id="ARBA00039450"/>
    </source>
</evidence>
<dbReference type="Gene3D" id="3.40.47.10">
    <property type="match status" value="1"/>
</dbReference>
<evidence type="ECO:0000256" key="7">
    <source>
        <dbReference type="ARBA" id="ARBA00023315"/>
    </source>
</evidence>
<evidence type="ECO:0000256" key="9">
    <source>
        <dbReference type="ARBA" id="ARBA00041620"/>
    </source>
</evidence>
<evidence type="ECO:0000313" key="15">
    <source>
        <dbReference type="EMBL" id="SHN61786.1"/>
    </source>
</evidence>
<dbReference type="AlphaFoldDB" id="A0A1M7STT9"/>
<dbReference type="PANTHER" id="PTHR11712">
    <property type="entry name" value="POLYKETIDE SYNTHASE-RELATED"/>
    <property type="match status" value="1"/>
</dbReference>
<sequence>MSYRVVITGIGAVSTLGHNCDEITQALFNGHSGIGIDLDRKSLGFLSPLTGIIKPFTPKYNLQRKQKKTMPDFAQWAYEAVMQALEMSEIALEDLENPQSGIIFGSDSSALAAIVQTDKLLHSKNTTSIGSGLVFQSMTSCISMNLNTLLRTQGACWTISAACSSSGHAVGQAADLIALGKQERVICGGAQEINWQSMCSFDGIGAFSQHVQQPEKASRPFDSKRDGLVPSGGAAAIILERYDAAKKRGAKILGEIIGYGFSSDGENIATPSSSGLGRAMKMALSQGQKSVSDVSYLCAHATSTRVGDAMEATNIKAVFRDTAVPISSLKALTGHELWMSGASQVVYSTLMAKAGFIAANANFIEADKEYSDLNILKENLPYPPKIVLCNAAGFGGTNSSLLIDFNF</sequence>
<dbReference type="EMBL" id="FRDI01000004">
    <property type="protein sequence ID" value="SHN61786.1"/>
    <property type="molecule type" value="Genomic_DNA"/>
</dbReference>
<dbReference type="GO" id="GO:0005829">
    <property type="term" value="C:cytosol"/>
    <property type="evidence" value="ECO:0007669"/>
    <property type="project" value="TreeGrafter"/>
</dbReference>
<evidence type="ECO:0000256" key="2">
    <source>
        <dbReference type="ARBA" id="ARBA00008467"/>
    </source>
</evidence>
<evidence type="ECO:0000256" key="3">
    <source>
        <dbReference type="ARBA" id="ARBA00011738"/>
    </source>
</evidence>
<evidence type="ECO:0000259" key="14">
    <source>
        <dbReference type="PROSITE" id="PS52004"/>
    </source>
</evidence>
<evidence type="ECO:0000256" key="5">
    <source>
        <dbReference type="ARBA" id="ARBA00022490"/>
    </source>
</evidence>
<evidence type="ECO:0000256" key="11">
    <source>
        <dbReference type="ARBA" id="ARBA00048121"/>
    </source>
</evidence>
<evidence type="ECO:0000256" key="1">
    <source>
        <dbReference type="ARBA" id="ARBA00004496"/>
    </source>
</evidence>
<organism evidence="15 16">
    <name type="scientific">Desulfovibrio litoralis DSM 11393</name>
    <dbReference type="NCBI Taxonomy" id="1121455"/>
    <lineage>
        <taxon>Bacteria</taxon>
        <taxon>Pseudomonadati</taxon>
        <taxon>Thermodesulfobacteriota</taxon>
        <taxon>Desulfovibrionia</taxon>
        <taxon>Desulfovibrionales</taxon>
        <taxon>Desulfovibrionaceae</taxon>
        <taxon>Desulfovibrio</taxon>
    </lineage>
</organism>
<dbReference type="PROSITE" id="PS52004">
    <property type="entry name" value="KS3_2"/>
    <property type="match status" value="1"/>
</dbReference>
<comment type="subunit">
    <text evidence="3">Homodimer.</text>
</comment>
<dbReference type="EC" id="2.3.1.41" evidence="4"/>
<name>A0A1M7STT9_9BACT</name>
<evidence type="ECO:0000256" key="10">
    <source>
        <dbReference type="ARBA" id="ARBA00042143"/>
    </source>
</evidence>
<dbReference type="SMART" id="SM00825">
    <property type="entry name" value="PKS_KS"/>
    <property type="match status" value="1"/>
</dbReference>
<dbReference type="PANTHER" id="PTHR11712:SF306">
    <property type="entry name" value="3-OXOACYL-[ACYL-CARRIER-PROTEIN] SYNTHASE 1"/>
    <property type="match status" value="1"/>
</dbReference>
<keyword evidence="6 13" id="KW-0808">Transferase</keyword>
<gene>
    <name evidence="15" type="ORF">SAMN02745728_01263</name>
</gene>
<evidence type="ECO:0000313" key="16">
    <source>
        <dbReference type="Proteomes" id="UP000186469"/>
    </source>
</evidence>
<comment type="catalytic activity">
    <reaction evidence="11">
        <text>(3Z)-decenoyl-[ACP] + malonyl-[ACP] + H(+) = 3-oxo-(5Z)-dodecenoyl-[ACP] + holo-[ACP] + CO2</text>
        <dbReference type="Rhea" id="RHEA:54940"/>
        <dbReference type="Rhea" id="RHEA-COMP:9623"/>
        <dbReference type="Rhea" id="RHEA-COMP:9685"/>
        <dbReference type="Rhea" id="RHEA-COMP:9927"/>
        <dbReference type="Rhea" id="RHEA-COMP:14042"/>
        <dbReference type="ChEBI" id="CHEBI:15378"/>
        <dbReference type="ChEBI" id="CHEBI:16526"/>
        <dbReference type="ChEBI" id="CHEBI:64479"/>
        <dbReference type="ChEBI" id="CHEBI:78449"/>
        <dbReference type="ChEBI" id="CHEBI:78798"/>
        <dbReference type="ChEBI" id="CHEBI:138410"/>
    </reaction>
    <physiologicalReaction direction="left-to-right" evidence="11">
        <dbReference type="Rhea" id="RHEA:54941"/>
    </physiologicalReaction>
</comment>